<proteinExistence type="predicted"/>
<comment type="caution">
    <text evidence="2">The sequence shown here is derived from an EMBL/GenBank/DDBJ whole genome shotgun (WGS) entry which is preliminary data.</text>
</comment>
<dbReference type="GO" id="GO:0005634">
    <property type="term" value="C:nucleus"/>
    <property type="evidence" value="ECO:0007669"/>
    <property type="project" value="TreeGrafter"/>
</dbReference>
<dbReference type="GO" id="GO:0003677">
    <property type="term" value="F:DNA binding"/>
    <property type="evidence" value="ECO:0007669"/>
    <property type="project" value="InterPro"/>
</dbReference>
<dbReference type="OrthoDB" id="9909311at2759"/>
<sequence>MTYRPKNSATALAKEYNVNPSTISTILASKSKLLEMYEKNLVGPEKKRMKLSSYDDVYKAVIYWFDQIQKYNNLTVSGCDIQPQALKFATMLGHRDFKA</sequence>
<dbReference type="InterPro" id="IPR007889">
    <property type="entry name" value="HTH_Psq"/>
</dbReference>
<dbReference type="SUPFAM" id="SSF46689">
    <property type="entry name" value="Homeodomain-like"/>
    <property type="match status" value="1"/>
</dbReference>
<keyword evidence="3" id="KW-1185">Reference proteome</keyword>
<accession>A0A3M7Q7P5</accession>
<gene>
    <name evidence="2" type="ORF">BpHYR1_041719</name>
</gene>
<evidence type="ECO:0000313" key="2">
    <source>
        <dbReference type="EMBL" id="RNA07426.1"/>
    </source>
</evidence>
<dbReference type="EMBL" id="REGN01007053">
    <property type="protein sequence ID" value="RNA07426.1"/>
    <property type="molecule type" value="Genomic_DNA"/>
</dbReference>
<dbReference type="InterPro" id="IPR009057">
    <property type="entry name" value="Homeodomain-like_sf"/>
</dbReference>
<evidence type="ECO:0000313" key="3">
    <source>
        <dbReference type="Proteomes" id="UP000276133"/>
    </source>
</evidence>
<reference evidence="2 3" key="1">
    <citation type="journal article" date="2018" name="Sci. Rep.">
        <title>Genomic signatures of local adaptation to the degree of environmental predictability in rotifers.</title>
        <authorList>
            <person name="Franch-Gras L."/>
            <person name="Hahn C."/>
            <person name="Garcia-Roger E.M."/>
            <person name="Carmona M.J."/>
            <person name="Serra M."/>
            <person name="Gomez A."/>
        </authorList>
    </citation>
    <scope>NUCLEOTIDE SEQUENCE [LARGE SCALE GENOMIC DNA]</scope>
    <source>
        <strain evidence="2">HYR1</strain>
    </source>
</reference>
<dbReference type="Pfam" id="PF04218">
    <property type="entry name" value="CENP-B_N"/>
    <property type="match status" value="1"/>
</dbReference>
<dbReference type="Proteomes" id="UP000276133">
    <property type="component" value="Unassembled WGS sequence"/>
</dbReference>
<dbReference type="InterPro" id="IPR050863">
    <property type="entry name" value="CenT-Element_Derived"/>
</dbReference>
<dbReference type="STRING" id="10195.A0A3M7Q7P5"/>
<dbReference type="AlphaFoldDB" id="A0A3M7Q7P5"/>
<dbReference type="PANTHER" id="PTHR19303:SF52">
    <property type="entry name" value="TIGGER TRANSPOSABLE ELEMENT-DERIVED PROTEIN 6"/>
    <property type="match status" value="1"/>
</dbReference>
<dbReference type="Gene3D" id="1.10.10.60">
    <property type="entry name" value="Homeodomain-like"/>
    <property type="match status" value="2"/>
</dbReference>
<name>A0A3M7Q7P5_BRAPC</name>
<dbReference type="PANTHER" id="PTHR19303">
    <property type="entry name" value="TRANSPOSON"/>
    <property type="match status" value="1"/>
</dbReference>
<evidence type="ECO:0000259" key="1">
    <source>
        <dbReference type="Pfam" id="PF04218"/>
    </source>
</evidence>
<feature type="non-terminal residue" evidence="2">
    <location>
        <position position="99"/>
    </location>
</feature>
<protein>
    <submittedName>
        <fullName evidence="2">Tigger transposable element-derived 6</fullName>
    </submittedName>
</protein>
<feature type="domain" description="HTH psq-type" evidence="1">
    <location>
        <begin position="7"/>
        <end position="36"/>
    </location>
</feature>
<organism evidence="2 3">
    <name type="scientific">Brachionus plicatilis</name>
    <name type="common">Marine rotifer</name>
    <name type="synonym">Brachionus muelleri</name>
    <dbReference type="NCBI Taxonomy" id="10195"/>
    <lineage>
        <taxon>Eukaryota</taxon>
        <taxon>Metazoa</taxon>
        <taxon>Spiralia</taxon>
        <taxon>Gnathifera</taxon>
        <taxon>Rotifera</taxon>
        <taxon>Eurotatoria</taxon>
        <taxon>Monogononta</taxon>
        <taxon>Pseudotrocha</taxon>
        <taxon>Ploima</taxon>
        <taxon>Brachionidae</taxon>
        <taxon>Brachionus</taxon>
    </lineage>
</organism>